<dbReference type="InterPro" id="IPR002933">
    <property type="entry name" value="Peptidase_M20"/>
</dbReference>
<dbReference type="PANTHER" id="PTHR32494">
    <property type="entry name" value="ALLANTOATE DEIMINASE-RELATED"/>
    <property type="match status" value="1"/>
</dbReference>
<dbReference type="Pfam" id="PF01546">
    <property type="entry name" value="Peptidase_M20"/>
    <property type="match status" value="1"/>
</dbReference>
<protein>
    <submittedName>
        <fullName evidence="2">N-formylglutamate deformylase [alternative form]</fullName>
        <ecNumber evidence="2">3.5.1.68</ecNumber>
    </submittedName>
</protein>
<keyword evidence="1 2" id="KW-0378">Hydrolase</keyword>
<proteinExistence type="predicted"/>
<dbReference type="AlphaFoldDB" id="A0A3B0T4M2"/>
<reference evidence="2" key="1">
    <citation type="submission" date="2018-06" db="EMBL/GenBank/DDBJ databases">
        <authorList>
            <person name="Zhirakovskaya E."/>
        </authorList>
    </citation>
    <scope>NUCLEOTIDE SEQUENCE</scope>
</reference>
<evidence type="ECO:0000313" key="2">
    <source>
        <dbReference type="EMBL" id="VAW08297.1"/>
    </source>
</evidence>
<organism evidence="2">
    <name type="scientific">hydrothermal vent metagenome</name>
    <dbReference type="NCBI Taxonomy" id="652676"/>
    <lineage>
        <taxon>unclassified sequences</taxon>
        <taxon>metagenomes</taxon>
        <taxon>ecological metagenomes</taxon>
    </lineage>
</organism>
<dbReference type="GO" id="GO:0050129">
    <property type="term" value="F:N-formylglutamate deformylase activity"/>
    <property type="evidence" value="ECO:0007669"/>
    <property type="project" value="UniProtKB-EC"/>
</dbReference>
<dbReference type="InterPro" id="IPR010158">
    <property type="entry name" value="Amidase_Cbmase"/>
</dbReference>
<sequence length="408" mass="42732">MIGSGMERRFSDLFGSLGEIGGSPVSGYDRLIFNPAELAARRWFRDQAQRLNLDVQTDGNTNMWAWWGSERSGAIGTGSHLDSVVKGGAFDGALGVVAALVAVEHLQQTYSEPLAPIAIIAFAGEEGARFGLPTLGSRLLSGAVDPQDVLTRTDSRGTTFGDAMAAAGFDPDAIGPDTGRMAQLSCYVELHVEQGRGLVDQGAAVGVISDVWPHGRYRIELTGIADHAGAATMDGRADPMLVLAEWIRAAEEAGGDRVRTTVGRVVVAPNSTNTIASGVSAWLDARGAVAEEVDAAVAAIREIAAHRAADRNVGMGFQEESWSPAVVFDSGLSERTQSVLARLGHESLPLATAAGHDAAVLGLQIPSAMLHVRNPTGVSHAPQEHASREDCVAGVEALAAVLEELACR</sequence>
<dbReference type="NCBIfam" id="NF006770">
    <property type="entry name" value="PRK09290.1-4"/>
    <property type="match status" value="1"/>
</dbReference>
<dbReference type="GO" id="GO:0016813">
    <property type="term" value="F:hydrolase activity, acting on carbon-nitrogen (but not peptide) bonds, in linear amidines"/>
    <property type="evidence" value="ECO:0007669"/>
    <property type="project" value="InterPro"/>
</dbReference>
<evidence type="ECO:0000256" key="1">
    <source>
        <dbReference type="ARBA" id="ARBA00022801"/>
    </source>
</evidence>
<dbReference type="Gene3D" id="3.40.630.10">
    <property type="entry name" value="Zn peptidases"/>
    <property type="match status" value="1"/>
</dbReference>
<dbReference type="Gene3D" id="3.30.70.360">
    <property type="match status" value="1"/>
</dbReference>
<accession>A0A3B0T4M2</accession>
<name>A0A3B0T4M2_9ZZZZ</name>
<dbReference type="NCBIfam" id="TIGR01879">
    <property type="entry name" value="hydantase"/>
    <property type="match status" value="1"/>
</dbReference>
<dbReference type="EC" id="3.5.1.68" evidence="2"/>
<dbReference type="PIRSF" id="PIRSF001235">
    <property type="entry name" value="Amidase_carbamoylase"/>
    <property type="match status" value="1"/>
</dbReference>
<dbReference type="SUPFAM" id="SSF55031">
    <property type="entry name" value="Bacterial exopeptidase dimerisation domain"/>
    <property type="match status" value="1"/>
</dbReference>
<dbReference type="EMBL" id="UOEK01000455">
    <property type="protein sequence ID" value="VAW08297.1"/>
    <property type="molecule type" value="Genomic_DNA"/>
</dbReference>
<dbReference type="InterPro" id="IPR036264">
    <property type="entry name" value="Bact_exopeptidase_dim_dom"/>
</dbReference>
<gene>
    <name evidence="2" type="ORF">MNBD_ACTINO02-1894</name>
</gene>
<dbReference type="SUPFAM" id="SSF53187">
    <property type="entry name" value="Zn-dependent exopeptidases"/>
    <property type="match status" value="1"/>
</dbReference>
<dbReference type="PANTHER" id="PTHR32494:SF5">
    <property type="entry name" value="ALLANTOATE AMIDOHYDROLASE"/>
    <property type="match status" value="1"/>
</dbReference>